<evidence type="ECO:0000256" key="2">
    <source>
        <dbReference type="ARBA" id="ARBA00022490"/>
    </source>
</evidence>
<comment type="caution">
    <text evidence="6">The sequence shown here is derived from an EMBL/GenBank/DDBJ whole genome shotgun (WGS) entry which is preliminary data.</text>
</comment>
<feature type="region of interest" description="Disordered" evidence="4">
    <location>
        <begin position="305"/>
        <end position="340"/>
    </location>
</feature>
<evidence type="ECO:0000256" key="4">
    <source>
        <dbReference type="SAM" id="MobiDB-lite"/>
    </source>
</evidence>
<dbReference type="Gene3D" id="3.30.1520.10">
    <property type="entry name" value="Phox-like domain"/>
    <property type="match status" value="1"/>
</dbReference>
<dbReference type="PANTHER" id="PTHR22999:SF23">
    <property type="entry name" value="SORTING NEXIN-16"/>
    <property type="match status" value="1"/>
</dbReference>
<feature type="compositionally biased region" description="Basic and acidic residues" evidence="4">
    <location>
        <begin position="1"/>
        <end position="11"/>
    </location>
</feature>
<evidence type="ECO:0000313" key="6">
    <source>
        <dbReference type="EMBL" id="KAJ8302632.1"/>
    </source>
</evidence>
<dbReference type="Pfam" id="PF00787">
    <property type="entry name" value="PX"/>
    <property type="match status" value="1"/>
</dbReference>
<organism evidence="6 7">
    <name type="scientific">Tegillarca granosa</name>
    <name type="common">Malaysian cockle</name>
    <name type="synonym">Anadara granosa</name>
    <dbReference type="NCBI Taxonomy" id="220873"/>
    <lineage>
        <taxon>Eukaryota</taxon>
        <taxon>Metazoa</taxon>
        <taxon>Spiralia</taxon>
        <taxon>Lophotrochozoa</taxon>
        <taxon>Mollusca</taxon>
        <taxon>Bivalvia</taxon>
        <taxon>Autobranchia</taxon>
        <taxon>Pteriomorphia</taxon>
        <taxon>Arcoida</taxon>
        <taxon>Arcoidea</taxon>
        <taxon>Arcidae</taxon>
        <taxon>Tegillarca</taxon>
    </lineage>
</organism>
<evidence type="ECO:0000256" key="1">
    <source>
        <dbReference type="ARBA" id="ARBA00004496"/>
    </source>
</evidence>
<feature type="coiled-coil region" evidence="3">
    <location>
        <begin position="229"/>
        <end position="277"/>
    </location>
</feature>
<dbReference type="EMBL" id="JARBDR010000917">
    <property type="protein sequence ID" value="KAJ8302632.1"/>
    <property type="molecule type" value="Genomic_DNA"/>
</dbReference>
<keyword evidence="7" id="KW-1185">Reference proteome</keyword>
<gene>
    <name evidence="6" type="ORF">KUTeg_019028</name>
</gene>
<reference evidence="6 7" key="1">
    <citation type="submission" date="2022-12" db="EMBL/GenBank/DDBJ databases">
        <title>Chromosome-level genome of Tegillarca granosa.</title>
        <authorList>
            <person name="Kim J."/>
        </authorList>
    </citation>
    <scope>NUCLEOTIDE SEQUENCE [LARGE SCALE GENOMIC DNA]</scope>
    <source>
        <strain evidence="6">Teg-2019</strain>
        <tissue evidence="6">Adductor muscle</tissue>
    </source>
</reference>
<feature type="region of interest" description="Disordered" evidence="4">
    <location>
        <begin position="1"/>
        <end position="71"/>
    </location>
</feature>
<keyword evidence="3" id="KW-0175">Coiled coil</keyword>
<keyword evidence="2" id="KW-0963">Cytoplasm</keyword>
<evidence type="ECO:0000259" key="5">
    <source>
        <dbReference type="Pfam" id="PF00787"/>
    </source>
</evidence>
<accession>A0ABQ9EBC7</accession>
<proteinExistence type="predicted"/>
<dbReference type="SUPFAM" id="SSF64268">
    <property type="entry name" value="PX domain"/>
    <property type="match status" value="1"/>
</dbReference>
<dbReference type="InterPro" id="IPR036871">
    <property type="entry name" value="PX_dom_sf"/>
</dbReference>
<dbReference type="Proteomes" id="UP001217089">
    <property type="component" value="Unassembled WGS sequence"/>
</dbReference>
<sequence>MSAMEEVDKNDNNSNLPSVVEECPTETVTDADNVKSTKSDNTSVTGFKGSTSSLQDGNSNASNISQDGTSDEIQSDIELISEFSSQPSTSTPLRNDVNNGIRKSSVRFEEISIESSHTSVEGINEEPSEIILPEDVKVPIIGYEVMEERSKFTLKRKFPGFRLALPPKRWFKDNFDRNFIEDRILGLQAFANNVTTHKDICNSKPVREFFCFDDPPGPHDSLEESRALCEGLEDTVYQLRRDLSDKEREIDLLNDELNLYKNQVEMLSKALREANISTKVPESSSSTSLAECDILNCPEVDQKQIEVDKDKQNNKQDEKLKNCAMKSTSNKDLPVPVASL</sequence>
<protein>
    <recommendedName>
        <fullName evidence="5">PX domain-containing protein</fullName>
    </recommendedName>
</protein>
<dbReference type="InterPro" id="IPR001683">
    <property type="entry name" value="PX_dom"/>
</dbReference>
<feature type="compositionally biased region" description="Polar residues" evidence="4">
    <location>
        <begin position="39"/>
        <end position="68"/>
    </location>
</feature>
<dbReference type="InterPro" id="IPR051837">
    <property type="entry name" value="SortingNexin/PXDomain-PKLike"/>
</dbReference>
<feature type="compositionally biased region" description="Basic and acidic residues" evidence="4">
    <location>
        <begin position="305"/>
        <end position="321"/>
    </location>
</feature>
<dbReference type="PANTHER" id="PTHR22999">
    <property type="entry name" value="PX SERINE/THREONINE KINASE PXK"/>
    <property type="match status" value="1"/>
</dbReference>
<name>A0ABQ9EBC7_TEGGR</name>
<evidence type="ECO:0000313" key="7">
    <source>
        <dbReference type="Proteomes" id="UP001217089"/>
    </source>
</evidence>
<evidence type="ECO:0000256" key="3">
    <source>
        <dbReference type="SAM" id="Coils"/>
    </source>
</evidence>
<feature type="domain" description="PX" evidence="5">
    <location>
        <begin position="154"/>
        <end position="210"/>
    </location>
</feature>
<comment type="subcellular location">
    <subcellularLocation>
        <location evidence="1">Cytoplasm</location>
    </subcellularLocation>
</comment>